<evidence type="ECO:0000256" key="3">
    <source>
        <dbReference type="SAM" id="SignalP"/>
    </source>
</evidence>
<dbReference type="GO" id="GO:0006508">
    <property type="term" value="P:proteolysis"/>
    <property type="evidence" value="ECO:0007669"/>
    <property type="project" value="InterPro"/>
</dbReference>
<dbReference type="SUPFAM" id="SSF56601">
    <property type="entry name" value="beta-lactamase/transpeptidase-like"/>
    <property type="match status" value="1"/>
</dbReference>
<dbReference type="PANTHER" id="PTHR30023">
    <property type="entry name" value="D-ALANYL-D-ALANINE CARBOXYPEPTIDASE"/>
    <property type="match status" value="1"/>
</dbReference>
<comment type="caution">
    <text evidence="4">The sequence shown here is derived from an EMBL/GenBank/DDBJ whole genome shotgun (WGS) entry which is preliminary data.</text>
</comment>
<dbReference type="Gene3D" id="3.40.710.10">
    <property type="entry name" value="DD-peptidase/beta-lactamase superfamily"/>
    <property type="match status" value="2"/>
</dbReference>
<reference evidence="4 5" key="1">
    <citation type="journal article" date="2014" name="Int. J. Syst. Evol. Microbiol.">
        <title>Phaeodactylibacter xiamenensis gen. nov., sp. nov., a member of the family Saprospiraceae isolated from the marine alga Phaeodactylum tricornutum.</title>
        <authorList>
            <person name="Chen Z.Jr."/>
            <person name="Lei X."/>
            <person name="Lai Q."/>
            <person name="Li Y."/>
            <person name="Zhang B."/>
            <person name="Zhang J."/>
            <person name="Zhang H."/>
            <person name="Yang L."/>
            <person name="Zheng W."/>
            <person name="Tian Y."/>
            <person name="Yu Z."/>
            <person name="Xu H.Jr."/>
            <person name="Zheng T."/>
        </authorList>
    </citation>
    <scope>NUCLEOTIDE SEQUENCE [LARGE SCALE GENOMIC DNA]</scope>
    <source>
        <strain evidence="4 5">KD52</strain>
    </source>
</reference>
<dbReference type="InterPro" id="IPR012338">
    <property type="entry name" value="Beta-lactam/transpept-like"/>
</dbReference>
<comment type="similarity">
    <text evidence="1">Belongs to the peptidase S13 family.</text>
</comment>
<dbReference type="AlphaFoldDB" id="A0A098SB19"/>
<accession>A0A098SB19</accession>
<dbReference type="InterPro" id="IPR000667">
    <property type="entry name" value="Peptidase_S13"/>
</dbReference>
<dbReference type="PRINTS" id="PR00922">
    <property type="entry name" value="DADACBPTASE3"/>
</dbReference>
<dbReference type="Proteomes" id="UP000029736">
    <property type="component" value="Unassembled WGS sequence"/>
</dbReference>
<dbReference type="Pfam" id="PF02113">
    <property type="entry name" value="Peptidase_S13"/>
    <property type="match status" value="2"/>
</dbReference>
<dbReference type="STRING" id="1524460.IX84_10880"/>
<protein>
    <recommendedName>
        <fullName evidence="6">Peptidase S13</fullName>
    </recommendedName>
</protein>
<keyword evidence="5" id="KW-1185">Reference proteome</keyword>
<dbReference type="EMBL" id="JPOS01000020">
    <property type="protein sequence ID" value="KGE88297.1"/>
    <property type="molecule type" value="Genomic_DNA"/>
</dbReference>
<feature type="chain" id="PRO_5001940167" description="Peptidase S13" evidence="3">
    <location>
        <begin position="19"/>
        <end position="443"/>
    </location>
</feature>
<name>A0A098SB19_9BACT</name>
<organism evidence="4 5">
    <name type="scientific">Phaeodactylibacter xiamenensis</name>
    <dbReference type="NCBI Taxonomy" id="1524460"/>
    <lineage>
        <taxon>Bacteria</taxon>
        <taxon>Pseudomonadati</taxon>
        <taxon>Bacteroidota</taxon>
        <taxon>Saprospiria</taxon>
        <taxon>Saprospirales</taxon>
        <taxon>Haliscomenobacteraceae</taxon>
        <taxon>Phaeodactylibacter</taxon>
    </lineage>
</organism>
<feature type="signal peptide" evidence="3">
    <location>
        <begin position="1"/>
        <end position="18"/>
    </location>
</feature>
<evidence type="ECO:0000313" key="4">
    <source>
        <dbReference type="EMBL" id="KGE88297.1"/>
    </source>
</evidence>
<dbReference type="PANTHER" id="PTHR30023:SF0">
    <property type="entry name" value="PENICILLIN-SENSITIVE CARBOXYPEPTIDASE A"/>
    <property type="match status" value="1"/>
</dbReference>
<dbReference type="GO" id="GO:0000270">
    <property type="term" value="P:peptidoglycan metabolic process"/>
    <property type="evidence" value="ECO:0007669"/>
    <property type="project" value="TreeGrafter"/>
</dbReference>
<evidence type="ECO:0008006" key="6">
    <source>
        <dbReference type="Google" id="ProtNLM"/>
    </source>
</evidence>
<evidence type="ECO:0000256" key="2">
    <source>
        <dbReference type="ARBA" id="ARBA00022801"/>
    </source>
</evidence>
<keyword evidence="2" id="KW-0378">Hydrolase</keyword>
<keyword evidence="3" id="KW-0732">Signal</keyword>
<evidence type="ECO:0000256" key="1">
    <source>
        <dbReference type="ARBA" id="ARBA00006096"/>
    </source>
</evidence>
<evidence type="ECO:0000313" key="5">
    <source>
        <dbReference type="Proteomes" id="UP000029736"/>
    </source>
</evidence>
<sequence>MKRCLPIFFLLISATLMAQPEQEDKSLDILYRMLYESEVFSEIFTGFALYDPEQERFLMEKDAGKYFTPASNTKIFTLYTALRVLGDSIPAFRYAVTGDSMVIWGTGDPMFLHPALPGDTVGLALLKDTTCQLFFSAHNYKDERFGPGWAWDDYGYSYQPEKSSFPLYGNQVYFSRIKTGEGISAYPPYFRQRLVYNPRMDGTYPRILRREYSNDFEYNDPALSGPPFERTRPFNVTPTLIAQLLSDTLHKPVGCLDLTHLPPLHVKTHYRAVPDTLYRKLMQESDNFIAEQLLLACSEKISGSQSTAEAIRYAQDSLYAGLPDRLLWRDGSGLSRYNLFTPRTMVGVLDLIRQEKPATWRHSVFPAGGVSGTIEDLYANRQGEPYVFAKTGTLSNKHCLSGYLLTASGRELIFSFMHNNYVQGTAPVKKEMQQVLEFIRDNF</sequence>
<dbReference type="GO" id="GO:0004185">
    <property type="term" value="F:serine-type carboxypeptidase activity"/>
    <property type="evidence" value="ECO:0007669"/>
    <property type="project" value="InterPro"/>
</dbReference>
<gene>
    <name evidence="4" type="ORF">IX84_10880</name>
</gene>
<proteinExistence type="inferred from homology"/>